<keyword evidence="2" id="KW-1185">Reference proteome</keyword>
<evidence type="ECO:0000313" key="2">
    <source>
        <dbReference type="Proteomes" id="UP001318120"/>
    </source>
</evidence>
<evidence type="ECO:0000313" key="1">
    <source>
        <dbReference type="EMBL" id="WWC42517.1"/>
    </source>
</evidence>
<reference evidence="1 2" key="1">
    <citation type="journal article" date="2017" name="Genome Biol. Evol.">
        <title>Comparative Genomic Analysis Identifies a Campylobacter Clade Deficient in Selenium Metabolism.</title>
        <authorList>
            <person name="Miller W.G."/>
            <person name="Yee E."/>
            <person name="Lopes B.S."/>
            <person name="Chapman M.H."/>
            <person name="Huynh S."/>
            <person name="Bono J.L."/>
            <person name="Parker C.T."/>
            <person name="Strachan N.J.C."/>
            <person name="Forbes K.J."/>
        </authorList>
    </citation>
    <scope>NUCLEOTIDE SEQUENCE [LARGE SCALE GENOMIC DNA]</scope>
    <source>
        <strain evidence="1 2">RM9261</strain>
    </source>
</reference>
<organism evidence="1 2">
    <name type="scientific">Campylobacter vicugnae</name>
    <dbReference type="NCBI Taxonomy" id="1660076"/>
    <lineage>
        <taxon>Bacteria</taxon>
        <taxon>Pseudomonadati</taxon>
        <taxon>Campylobacterota</taxon>
        <taxon>Epsilonproteobacteria</taxon>
        <taxon>Campylobacterales</taxon>
        <taxon>Campylobacteraceae</taxon>
        <taxon>Campylobacter</taxon>
    </lineage>
</organism>
<sequence>MALIGHALHFSYSEIMSMDVGEYNEYLKEAMEIIKSLNACDK</sequence>
<dbReference type="EMBL" id="CP144916">
    <property type="protein sequence ID" value="WWC42517.1"/>
    <property type="molecule type" value="Genomic_DNA"/>
</dbReference>
<dbReference type="GeneID" id="93113262"/>
<dbReference type="RefSeq" id="WP_257789263.1">
    <property type="nucleotide sequence ID" value="NZ_CP018793.1"/>
</dbReference>
<proteinExistence type="predicted"/>
<gene>
    <name evidence="1" type="ORF">CVIC9261_04090</name>
</gene>
<protein>
    <submittedName>
        <fullName evidence="1">Uncharacterized protein</fullName>
    </submittedName>
</protein>
<dbReference type="Proteomes" id="UP001318120">
    <property type="component" value="Chromosome"/>
</dbReference>
<name>A0ABZ2E9Z1_9BACT</name>
<accession>A0ABZ2E9Z1</accession>